<evidence type="ECO:0000256" key="2">
    <source>
        <dbReference type="SAM" id="Phobius"/>
    </source>
</evidence>
<evidence type="ECO:0000259" key="3">
    <source>
        <dbReference type="Pfam" id="PF20153"/>
    </source>
</evidence>
<name>A0A8H4R015_9AGAR</name>
<feature type="region of interest" description="Disordered" evidence="1">
    <location>
        <begin position="1"/>
        <end position="29"/>
    </location>
</feature>
<feature type="transmembrane region" description="Helical" evidence="2">
    <location>
        <begin position="140"/>
        <end position="163"/>
    </location>
</feature>
<reference evidence="4 5" key="1">
    <citation type="submission" date="2019-12" db="EMBL/GenBank/DDBJ databases">
        <authorList>
            <person name="Floudas D."/>
            <person name="Bentzer J."/>
            <person name="Ahren D."/>
            <person name="Johansson T."/>
            <person name="Persson P."/>
            <person name="Tunlid A."/>
        </authorList>
    </citation>
    <scope>NUCLEOTIDE SEQUENCE [LARGE SCALE GENOMIC DNA]</scope>
    <source>
        <strain evidence="4 5">CBS 102.39</strain>
    </source>
</reference>
<feature type="transmembrane region" description="Helical" evidence="2">
    <location>
        <begin position="226"/>
        <end position="257"/>
    </location>
</feature>
<dbReference type="Pfam" id="PF20153">
    <property type="entry name" value="DUF6535"/>
    <property type="match status" value="1"/>
</dbReference>
<dbReference type="AlphaFoldDB" id="A0A8H4R015"/>
<dbReference type="InterPro" id="IPR045338">
    <property type="entry name" value="DUF6535"/>
</dbReference>
<sequence>MEDTSHKDDLEMDDKRGNEQLPKAGDPFRFPMPESDGKHWEALLEPTMDATKNQCAAWKEEIQNLLIFAGLFSSVLSAFLVQAYSNLQPDPNDTIIAILADISAQLSNSSSNGNTTTFSTSSLAGAAFAPSPTSLRVNSLWFISLILSLTTVLVGIMCLQWLAEYQNYPSSASAETKLALWNMRREGLTKWHVPEILSALPLMLQGALVLFFIGLVDFAWSLNHTVAIPVVIFVAVPLIFIGVTTTLPTLQGFYLALPIPKDARRVPAQCPFKSSQSLLFRRAMTYSYKVFHAGVRFFVGIRYLTVVLPSRIVLSLQLSKRASRDPEKPVMDLWPHRVNFLEAWSKATWLSFDEHFILLCDAYAANIVARENYIAYSTMGMCRRIGHVYHSVLGIQRAFSWYLKSGDEIRDLLTAYHSIRDVIARVTRMEYSYPEASLLLQRVYFSSQRLNAGPAQSSYLFPYVNVPTTQICEEILLSFLNPRRNSLPHAMQCHLEELHVRLVAFLCQPNEHFDIKKAACVHPLSSWVWGKKKNDISQFSDQFSSILKTYFTHLADPNLNEAAAVQIFHVNTCSDFMRYALYRQSSDHVESIAHLLIESLGQIIGAPETMGVRSDLLFYSISHYRFWTFRDDRRSVLSQRLLSQLKAYWDLRRCALESRSPTTAQCFTEDRDAPWWWCREFIEEEPSVEEDPFEEGALLTNDGVCTSPAIQHGTFVFACGWKA</sequence>
<organism evidence="4 5">
    <name type="scientific">Agrocybe pediades</name>
    <dbReference type="NCBI Taxonomy" id="84607"/>
    <lineage>
        <taxon>Eukaryota</taxon>
        <taxon>Fungi</taxon>
        <taxon>Dikarya</taxon>
        <taxon>Basidiomycota</taxon>
        <taxon>Agaricomycotina</taxon>
        <taxon>Agaricomycetes</taxon>
        <taxon>Agaricomycetidae</taxon>
        <taxon>Agaricales</taxon>
        <taxon>Agaricineae</taxon>
        <taxon>Strophariaceae</taxon>
        <taxon>Agrocybe</taxon>
    </lineage>
</organism>
<accession>A0A8H4R015</accession>
<keyword evidence="5" id="KW-1185">Reference proteome</keyword>
<feature type="compositionally biased region" description="Basic and acidic residues" evidence="1">
    <location>
        <begin position="1"/>
        <end position="18"/>
    </location>
</feature>
<evidence type="ECO:0000313" key="5">
    <source>
        <dbReference type="Proteomes" id="UP000521872"/>
    </source>
</evidence>
<evidence type="ECO:0000313" key="4">
    <source>
        <dbReference type="EMBL" id="KAF4619929.1"/>
    </source>
</evidence>
<protein>
    <recommendedName>
        <fullName evidence="3">DUF6535 domain-containing protein</fullName>
    </recommendedName>
</protein>
<feature type="transmembrane region" description="Helical" evidence="2">
    <location>
        <begin position="65"/>
        <end position="84"/>
    </location>
</feature>
<comment type="caution">
    <text evidence="4">The sequence shown here is derived from an EMBL/GenBank/DDBJ whole genome shotgun (WGS) entry which is preliminary data.</text>
</comment>
<keyword evidence="2" id="KW-1133">Transmembrane helix</keyword>
<keyword evidence="2" id="KW-0812">Transmembrane</keyword>
<keyword evidence="2" id="KW-0472">Membrane</keyword>
<feature type="transmembrane region" description="Helical" evidence="2">
    <location>
        <begin position="199"/>
        <end position="220"/>
    </location>
</feature>
<proteinExistence type="predicted"/>
<evidence type="ECO:0000256" key="1">
    <source>
        <dbReference type="SAM" id="MobiDB-lite"/>
    </source>
</evidence>
<gene>
    <name evidence="4" type="ORF">D9613_004664</name>
</gene>
<dbReference type="EMBL" id="JAACJL010000016">
    <property type="protein sequence ID" value="KAF4619929.1"/>
    <property type="molecule type" value="Genomic_DNA"/>
</dbReference>
<dbReference type="Proteomes" id="UP000521872">
    <property type="component" value="Unassembled WGS sequence"/>
</dbReference>
<feature type="domain" description="DUF6535" evidence="3">
    <location>
        <begin position="40"/>
        <end position="221"/>
    </location>
</feature>